<dbReference type="InterPro" id="IPR000620">
    <property type="entry name" value="EamA_dom"/>
</dbReference>
<protein>
    <submittedName>
        <fullName evidence="3">EamA family transporter</fullName>
    </submittedName>
</protein>
<feature type="transmembrane region" description="Helical" evidence="1">
    <location>
        <begin position="215"/>
        <end position="234"/>
    </location>
</feature>
<dbReference type="OrthoDB" id="7818056at2"/>
<feature type="transmembrane region" description="Helical" evidence="1">
    <location>
        <begin position="84"/>
        <end position="103"/>
    </location>
</feature>
<dbReference type="Proteomes" id="UP000240653">
    <property type="component" value="Unassembled WGS sequence"/>
</dbReference>
<dbReference type="EMBL" id="PXYL01000021">
    <property type="protein sequence ID" value="PSJ55908.1"/>
    <property type="molecule type" value="Genomic_DNA"/>
</dbReference>
<keyword evidence="1" id="KW-0472">Membrane</keyword>
<proteinExistence type="predicted"/>
<evidence type="ECO:0000256" key="1">
    <source>
        <dbReference type="SAM" id="Phobius"/>
    </source>
</evidence>
<evidence type="ECO:0000259" key="2">
    <source>
        <dbReference type="Pfam" id="PF00892"/>
    </source>
</evidence>
<keyword evidence="1" id="KW-0812">Transmembrane</keyword>
<dbReference type="PANTHER" id="PTHR22911">
    <property type="entry name" value="ACYL-MALONYL CONDENSING ENZYME-RELATED"/>
    <property type="match status" value="1"/>
</dbReference>
<dbReference type="RefSeq" id="WP_106726851.1">
    <property type="nucleotide sequence ID" value="NZ_PXYL01000021.1"/>
</dbReference>
<feature type="transmembrane region" description="Helical" evidence="1">
    <location>
        <begin position="46"/>
        <end position="63"/>
    </location>
</feature>
<gene>
    <name evidence="3" type="ORF">C7I85_25705</name>
</gene>
<organism evidence="3 4">
    <name type="scientific">Pseudaminobacter soli</name>
    <name type="common">ex Li et al. 2025</name>
    <dbReference type="NCBI Taxonomy" id="1295366"/>
    <lineage>
        <taxon>Bacteria</taxon>
        <taxon>Pseudomonadati</taxon>
        <taxon>Pseudomonadota</taxon>
        <taxon>Alphaproteobacteria</taxon>
        <taxon>Hyphomicrobiales</taxon>
        <taxon>Phyllobacteriaceae</taxon>
        <taxon>Pseudaminobacter</taxon>
    </lineage>
</organism>
<sequence length="313" mass="34627">MSTTTATHEQATPTAAILLVFSAGFMFSCLDSSAKYLVLSGLPAPFISWVRFAVHVVLALLLFRSWANPSMFRVKNLPMQVLRGIFLFGSTIFNFAALKTLQLAETTSIYFFAPMVITALAGPLLGEWAGWRRWMAILAGFVGVLVITRPGVAAFQMGHVYAVCSTISYCLYVIMTRHMSATETAESLIFYSALAPAVLMLPVGVYTAALPTDAFHWMILLLLGFFGGFGHWLLIKAYKQATTTALAPYPYLQMVWMIGFGYMIFGQLPDKWTIAGAGIIVASGLYIVHREHRLRLKNRTLPMAEDEDLAKKL</sequence>
<feature type="transmembrane region" description="Helical" evidence="1">
    <location>
        <begin position="158"/>
        <end position="176"/>
    </location>
</feature>
<evidence type="ECO:0000313" key="3">
    <source>
        <dbReference type="EMBL" id="PSJ55908.1"/>
    </source>
</evidence>
<dbReference type="AlphaFoldDB" id="A0A2P7S0A8"/>
<dbReference type="GO" id="GO:0016020">
    <property type="term" value="C:membrane"/>
    <property type="evidence" value="ECO:0007669"/>
    <property type="project" value="InterPro"/>
</dbReference>
<feature type="transmembrane region" description="Helical" evidence="1">
    <location>
        <begin position="12"/>
        <end position="34"/>
    </location>
</feature>
<reference evidence="3 4" key="1">
    <citation type="submission" date="2018-03" db="EMBL/GenBank/DDBJ databases">
        <title>The draft genome of Mesorhizobium soli JCM 19897.</title>
        <authorList>
            <person name="Li L."/>
            <person name="Liu L."/>
            <person name="Liang L."/>
            <person name="Wang T."/>
            <person name="Zhang X."/>
        </authorList>
    </citation>
    <scope>NUCLEOTIDE SEQUENCE [LARGE SCALE GENOMIC DNA]</scope>
    <source>
        <strain evidence="3 4">JCM 19897</strain>
    </source>
</reference>
<feature type="domain" description="EamA" evidence="2">
    <location>
        <begin position="157"/>
        <end position="285"/>
    </location>
</feature>
<feature type="transmembrane region" description="Helical" evidence="1">
    <location>
        <begin position="271"/>
        <end position="289"/>
    </location>
</feature>
<feature type="domain" description="EamA" evidence="2">
    <location>
        <begin position="16"/>
        <end position="148"/>
    </location>
</feature>
<feature type="transmembrane region" description="Helical" evidence="1">
    <location>
        <begin position="246"/>
        <end position="265"/>
    </location>
</feature>
<feature type="transmembrane region" description="Helical" evidence="1">
    <location>
        <begin position="133"/>
        <end position="152"/>
    </location>
</feature>
<feature type="transmembrane region" description="Helical" evidence="1">
    <location>
        <begin position="109"/>
        <end position="126"/>
    </location>
</feature>
<feature type="transmembrane region" description="Helical" evidence="1">
    <location>
        <begin position="188"/>
        <end position="209"/>
    </location>
</feature>
<dbReference type="InterPro" id="IPR037185">
    <property type="entry name" value="EmrE-like"/>
</dbReference>
<evidence type="ECO:0000313" key="4">
    <source>
        <dbReference type="Proteomes" id="UP000240653"/>
    </source>
</evidence>
<dbReference type="PANTHER" id="PTHR22911:SF103">
    <property type="entry name" value="BLR2811 PROTEIN"/>
    <property type="match status" value="1"/>
</dbReference>
<dbReference type="SUPFAM" id="SSF103481">
    <property type="entry name" value="Multidrug resistance efflux transporter EmrE"/>
    <property type="match status" value="2"/>
</dbReference>
<dbReference type="Pfam" id="PF00892">
    <property type="entry name" value="EamA"/>
    <property type="match status" value="2"/>
</dbReference>
<keyword evidence="1" id="KW-1133">Transmembrane helix</keyword>
<accession>A0A2P7S0A8</accession>
<name>A0A2P7S0A8_9HYPH</name>
<comment type="caution">
    <text evidence="3">The sequence shown here is derived from an EMBL/GenBank/DDBJ whole genome shotgun (WGS) entry which is preliminary data.</text>
</comment>
<keyword evidence="4" id="KW-1185">Reference proteome</keyword>